<dbReference type="EMBL" id="GBXM01017221">
    <property type="protein sequence ID" value="JAH91356.1"/>
    <property type="molecule type" value="Transcribed_RNA"/>
</dbReference>
<protein>
    <submittedName>
        <fullName evidence="1">Uncharacterized protein</fullName>
    </submittedName>
</protein>
<dbReference type="AlphaFoldDB" id="A0A0E9WM43"/>
<sequence length="38" mass="4419">MCVCKLAVGTKVEKIRKEKRKYLKDTGVEPGRKRGWRA</sequence>
<evidence type="ECO:0000313" key="1">
    <source>
        <dbReference type="EMBL" id="JAH91356.1"/>
    </source>
</evidence>
<reference evidence="1" key="1">
    <citation type="submission" date="2014-11" db="EMBL/GenBank/DDBJ databases">
        <authorList>
            <person name="Amaro Gonzalez C."/>
        </authorList>
    </citation>
    <scope>NUCLEOTIDE SEQUENCE</scope>
</reference>
<name>A0A0E9WM43_ANGAN</name>
<reference evidence="1" key="2">
    <citation type="journal article" date="2015" name="Fish Shellfish Immunol.">
        <title>Early steps in the European eel (Anguilla anguilla)-Vibrio vulnificus interaction in the gills: Role of the RtxA13 toxin.</title>
        <authorList>
            <person name="Callol A."/>
            <person name="Pajuelo D."/>
            <person name="Ebbesson L."/>
            <person name="Teles M."/>
            <person name="MacKenzie S."/>
            <person name="Amaro C."/>
        </authorList>
    </citation>
    <scope>NUCLEOTIDE SEQUENCE</scope>
</reference>
<organism evidence="1">
    <name type="scientific">Anguilla anguilla</name>
    <name type="common">European freshwater eel</name>
    <name type="synonym">Muraena anguilla</name>
    <dbReference type="NCBI Taxonomy" id="7936"/>
    <lineage>
        <taxon>Eukaryota</taxon>
        <taxon>Metazoa</taxon>
        <taxon>Chordata</taxon>
        <taxon>Craniata</taxon>
        <taxon>Vertebrata</taxon>
        <taxon>Euteleostomi</taxon>
        <taxon>Actinopterygii</taxon>
        <taxon>Neopterygii</taxon>
        <taxon>Teleostei</taxon>
        <taxon>Anguilliformes</taxon>
        <taxon>Anguillidae</taxon>
        <taxon>Anguilla</taxon>
    </lineage>
</organism>
<accession>A0A0E9WM43</accession>
<proteinExistence type="predicted"/>